<keyword evidence="2" id="KW-0238">DNA-binding</keyword>
<gene>
    <name evidence="2" type="ORF">AVDCRST_MAG02-354</name>
</gene>
<dbReference type="InterPro" id="IPR010982">
    <property type="entry name" value="Lambda_DNA-bd_dom_sf"/>
</dbReference>
<dbReference type="Pfam" id="PF17765">
    <property type="entry name" value="MLTR_LBD"/>
    <property type="match status" value="1"/>
</dbReference>
<evidence type="ECO:0000313" key="2">
    <source>
        <dbReference type="EMBL" id="CAA9445027.1"/>
    </source>
</evidence>
<dbReference type="PANTHER" id="PTHR35010">
    <property type="entry name" value="BLL4672 PROTEIN-RELATED"/>
    <property type="match status" value="1"/>
</dbReference>
<reference evidence="2" key="1">
    <citation type="submission" date="2020-02" db="EMBL/GenBank/DDBJ databases">
        <authorList>
            <person name="Meier V. D."/>
        </authorList>
    </citation>
    <scope>NUCLEOTIDE SEQUENCE</scope>
    <source>
        <strain evidence="2">AVDCRST_MAG02</strain>
    </source>
</reference>
<dbReference type="SMART" id="SM00530">
    <property type="entry name" value="HTH_XRE"/>
    <property type="match status" value="1"/>
</dbReference>
<dbReference type="InterPro" id="IPR041413">
    <property type="entry name" value="MLTR_LBD"/>
</dbReference>
<dbReference type="PANTHER" id="PTHR35010:SF2">
    <property type="entry name" value="BLL4672 PROTEIN"/>
    <property type="match status" value="1"/>
</dbReference>
<name>A0A6J4QMI2_9ACTN</name>
<organism evidence="2">
    <name type="scientific">uncultured Rubrobacteraceae bacterium</name>
    <dbReference type="NCBI Taxonomy" id="349277"/>
    <lineage>
        <taxon>Bacteria</taxon>
        <taxon>Bacillati</taxon>
        <taxon>Actinomycetota</taxon>
        <taxon>Rubrobacteria</taxon>
        <taxon>Rubrobacterales</taxon>
        <taxon>Rubrobacteraceae</taxon>
        <taxon>environmental samples</taxon>
    </lineage>
</organism>
<dbReference type="Gene3D" id="3.30.450.180">
    <property type="match status" value="1"/>
</dbReference>
<sequence>MADFLRRRRAALRPGDVGLSAGARRRTRGLRREEVAGLAHISTDFYARLEQRRGSRPSEQTSAALSRALRLTRDERDHLYALAGHTAPPRTLRTDHASPGLQRVLEGLDAPAQIVSDLGVILSQNPLAEALVGVQTRHTGPRSSAVYRWFTDPAESRVHPEEDHPLHSRCLVSLLRAAHGHAGDDPEARELVDRLLRESDEFAALWERHEVAGRAGNLKRFVHPLVGTLTLECQVLTAENPTEKLLVFTARPGSEDDDRLARLPVAGSARSFSGSSAALGTA</sequence>
<dbReference type="PROSITE" id="PS50943">
    <property type="entry name" value="HTH_CROC1"/>
    <property type="match status" value="1"/>
</dbReference>
<accession>A0A6J4QMI2</accession>
<dbReference type="Gene3D" id="1.10.260.40">
    <property type="entry name" value="lambda repressor-like DNA-binding domains"/>
    <property type="match status" value="1"/>
</dbReference>
<feature type="domain" description="HTH cro/C1-type" evidence="1">
    <location>
        <begin position="28"/>
        <end position="76"/>
    </location>
</feature>
<dbReference type="InterPro" id="IPR001387">
    <property type="entry name" value="Cro/C1-type_HTH"/>
</dbReference>
<dbReference type="GO" id="GO:0003677">
    <property type="term" value="F:DNA binding"/>
    <property type="evidence" value="ECO:0007669"/>
    <property type="project" value="UniProtKB-KW"/>
</dbReference>
<protein>
    <submittedName>
        <fullName evidence="2">DNA-binding protein</fullName>
    </submittedName>
</protein>
<dbReference type="EMBL" id="CADCVH010000010">
    <property type="protein sequence ID" value="CAA9445027.1"/>
    <property type="molecule type" value="Genomic_DNA"/>
</dbReference>
<dbReference type="Pfam" id="PF13560">
    <property type="entry name" value="HTH_31"/>
    <property type="match status" value="1"/>
</dbReference>
<proteinExistence type="predicted"/>
<evidence type="ECO:0000259" key="1">
    <source>
        <dbReference type="PROSITE" id="PS50943"/>
    </source>
</evidence>
<dbReference type="SUPFAM" id="SSF47413">
    <property type="entry name" value="lambda repressor-like DNA-binding domains"/>
    <property type="match status" value="1"/>
</dbReference>
<dbReference type="AlphaFoldDB" id="A0A6J4QMI2"/>